<name>A0A2P5G0V8_TREOI</name>
<reference evidence="2" key="1">
    <citation type="submission" date="2016-06" db="EMBL/GenBank/DDBJ databases">
        <title>Parallel loss of symbiosis genes in relatives of nitrogen-fixing non-legume Parasponia.</title>
        <authorList>
            <person name="Van Velzen R."/>
            <person name="Holmer R."/>
            <person name="Bu F."/>
            <person name="Rutten L."/>
            <person name="Van Zeijl A."/>
            <person name="Liu W."/>
            <person name="Santuari L."/>
            <person name="Cao Q."/>
            <person name="Sharma T."/>
            <person name="Shen D."/>
            <person name="Roswanjaya Y."/>
            <person name="Wardhani T."/>
            <person name="Kalhor M.S."/>
            <person name="Jansen J."/>
            <person name="Van den Hoogen J."/>
            <person name="Gungor B."/>
            <person name="Hartog M."/>
            <person name="Hontelez J."/>
            <person name="Verver J."/>
            <person name="Yang W.-C."/>
            <person name="Schijlen E."/>
            <person name="Repin R."/>
            <person name="Schilthuizen M."/>
            <person name="Schranz E."/>
            <person name="Heidstra R."/>
            <person name="Miyata K."/>
            <person name="Fedorova E."/>
            <person name="Kohlen W."/>
            <person name="Bisseling T."/>
            <person name="Smit S."/>
            <person name="Geurts R."/>
        </authorList>
    </citation>
    <scope>NUCLEOTIDE SEQUENCE [LARGE SCALE GENOMIC DNA]</scope>
    <source>
        <strain evidence="2">cv. RG33-2</strain>
    </source>
</reference>
<accession>A0A2P5G0V8</accession>
<evidence type="ECO:0000313" key="1">
    <source>
        <dbReference type="EMBL" id="POO03657.1"/>
    </source>
</evidence>
<dbReference type="InParanoid" id="A0A2P5G0V8"/>
<dbReference type="EMBL" id="JXTC01000002">
    <property type="protein sequence ID" value="POO03657.1"/>
    <property type="molecule type" value="Genomic_DNA"/>
</dbReference>
<gene>
    <name evidence="1" type="ORF">TorRG33x02_008620</name>
</gene>
<sequence>MKEILRVAGFFVCRLSLLPLLKLRHLSPPPPALAFHFPANFPGIDWPELLFCSALARSRHFQALAIKFGMKIK</sequence>
<keyword evidence="2" id="KW-1185">Reference proteome</keyword>
<dbReference type="AlphaFoldDB" id="A0A2P5G0V8"/>
<dbReference type="Proteomes" id="UP000237000">
    <property type="component" value="Unassembled WGS sequence"/>
</dbReference>
<proteinExistence type="predicted"/>
<protein>
    <submittedName>
        <fullName evidence="1">Uncharacterized protein</fullName>
    </submittedName>
</protein>
<comment type="caution">
    <text evidence="1">The sequence shown here is derived from an EMBL/GenBank/DDBJ whole genome shotgun (WGS) entry which is preliminary data.</text>
</comment>
<organism evidence="1 2">
    <name type="scientific">Trema orientale</name>
    <name type="common">Charcoal tree</name>
    <name type="synonym">Celtis orientalis</name>
    <dbReference type="NCBI Taxonomy" id="63057"/>
    <lineage>
        <taxon>Eukaryota</taxon>
        <taxon>Viridiplantae</taxon>
        <taxon>Streptophyta</taxon>
        <taxon>Embryophyta</taxon>
        <taxon>Tracheophyta</taxon>
        <taxon>Spermatophyta</taxon>
        <taxon>Magnoliopsida</taxon>
        <taxon>eudicotyledons</taxon>
        <taxon>Gunneridae</taxon>
        <taxon>Pentapetalae</taxon>
        <taxon>rosids</taxon>
        <taxon>fabids</taxon>
        <taxon>Rosales</taxon>
        <taxon>Cannabaceae</taxon>
        <taxon>Trema</taxon>
    </lineage>
</organism>
<evidence type="ECO:0000313" key="2">
    <source>
        <dbReference type="Proteomes" id="UP000237000"/>
    </source>
</evidence>